<dbReference type="Proteomes" id="UP001358586">
    <property type="component" value="Chromosome 13"/>
</dbReference>
<accession>A0ABR0MI96</accession>
<evidence type="ECO:0000313" key="3">
    <source>
        <dbReference type="Proteomes" id="UP001358586"/>
    </source>
</evidence>
<sequence>MTESRVGSYSRILDRIQWWSTKHLSYVAYCHACMRAVSLDRLGLVWAILKLKGKSLLVAILKLVWSAYLYVIWRQRINMYFGSSFWTEDAVLVQIKEIVRARLGGRPINRTGPVNASLCAWGIIR</sequence>
<gene>
    <name evidence="2" type="ORF">PVK06_049262</name>
</gene>
<organism evidence="2 3">
    <name type="scientific">Gossypium arboreum</name>
    <name type="common">Tree cotton</name>
    <name type="synonym">Gossypium nanking</name>
    <dbReference type="NCBI Taxonomy" id="29729"/>
    <lineage>
        <taxon>Eukaryota</taxon>
        <taxon>Viridiplantae</taxon>
        <taxon>Streptophyta</taxon>
        <taxon>Embryophyta</taxon>
        <taxon>Tracheophyta</taxon>
        <taxon>Spermatophyta</taxon>
        <taxon>Magnoliopsida</taxon>
        <taxon>eudicotyledons</taxon>
        <taxon>Gunneridae</taxon>
        <taxon>Pentapetalae</taxon>
        <taxon>rosids</taxon>
        <taxon>malvids</taxon>
        <taxon>Malvales</taxon>
        <taxon>Malvaceae</taxon>
        <taxon>Malvoideae</taxon>
        <taxon>Gossypium</taxon>
    </lineage>
</organism>
<evidence type="ECO:0000256" key="1">
    <source>
        <dbReference type="SAM" id="Phobius"/>
    </source>
</evidence>
<keyword evidence="1" id="KW-0812">Transmembrane</keyword>
<reference evidence="2 3" key="1">
    <citation type="submission" date="2023-03" db="EMBL/GenBank/DDBJ databases">
        <title>WGS of Gossypium arboreum.</title>
        <authorList>
            <person name="Yu D."/>
        </authorList>
    </citation>
    <scope>NUCLEOTIDE SEQUENCE [LARGE SCALE GENOMIC DNA]</scope>
    <source>
        <tissue evidence="2">Leaf</tissue>
    </source>
</reference>
<evidence type="ECO:0000313" key="2">
    <source>
        <dbReference type="EMBL" id="KAK5772960.1"/>
    </source>
</evidence>
<keyword evidence="1" id="KW-1133">Transmembrane helix</keyword>
<dbReference type="EMBL" id="JARKNE010000013">
    <property type="protein sequence ID" value="KAK5772960.1"/>
    <property type="molecule type" value="Genomic_DNA"/>
</dbReference>
<name>A0ABR0MI96_GOSAR</name>
<proteinExistence type="predicted"/>
<keyword evidence="1" id="KW-0472">Membrane</keyword>
<keyword evidence="3" id="KW-1185">Reference proteome</keyword>
<feature type="transmembrane region" description="Helical" evidence="1">
    <location>
        <begin position="55"/>
        <end position="73"/>
    </location>
</feature>
<comment type="caution">
    <text evidence="2">The sequence shown here is derived from an EMBL/GenBank/DDBJ whole genome shotgun (WGS) entry which is preliminary data.</text>
</comment>
<protein>
    <submittedName>
        <fullName evidence="2">Uncharacterized protein</fullName>
    </submittedName>
</protein>